<sequence length="104" mass="11441">MSCKHKMIETKCSTCGIVDRFCKNLCGEGSGHAHATPYQDKAGLLRQLDHQSNKQLIAQIREGVKGLMVPVKLDVGMTSDYVITLSVTINKVLALLEKIEKELA</sequence>
<reference evidence="1" key="1">
    <citation type="submission" date="2020-05" db="EMBL/GenBank/DDBJ databases">
        <authorList>
            <person name="Chiriac C."/>
            <person name="Salcher M."/>
            <person name="Ghai R."/>
            <person name="Kavagutti S V."/>
        </authorList>
    </citation>
    <scope>NUCLEOTIDE SEQUENCE</scope>
</reference>
<dbReference type="EMBL" id="LR797517">
    <property type="protein sequence ID" value="CAB4221952.1"/>
    <property type="molecule type" value="Genomic_DNA"/>
</dbReference>
<accession>A0A6J5R9I0</accession>
<dbReference type="EMBL" id="LR797209">
    <property type="protein sequence ID" value="CAB4194220.1"/>
    <property type="molecule type" value="Genomic_DNA"/>
</dbReference>
<protein>
    <submittedName>
        <fullName evidence="1">Uncharacterized protein</fullName>
    </submittedName>
</protein>
<proteinExistence type="predicted"/>
<organism evidence="1">
    <name type="scientific">uncultured Caudovirales phage</name>
    <dbReference type="NCBI Taxonomy" id="2100421"/>
    <lineage>
        <taxon>Viruses</taxon>
        <taxon>Duplodnaviria</taxon>
        <taxon>Heunggongvirae</taxon>
        <taxon>Uroviricota</taxon>
        <taxon>Caudoviricetes</taxon>
        <taxon>Peduoviridae</taxon>
        <taxon>Maltschvirus</taxon>
        <taxon>Maltschvirus maltsch</taxon>
    </lineage>
</organism>
<gene>
    <name evidence="1" type="ORF">UFOVP1261_16</name>
    <name evidence="2" type="ORF">UFOVP1650_4</name>
</gene>
<evidence type="ECO:0000313" key="2">
    <source>
        <dbReference type="EMBL" id="CAB4221952.1"/>
    </source>
</evidence>
<name>A0A6J5R9I0_9CAUD</name>
<evidence type="ECO:0000313" key="1">
    <source>
        <dbReference type="EMBL" id="CAB4194220.1"/>
    </source>
</evidence>